<evidence type="ECO:0000313" key="3">
    <source>
        <dbReference type="Proteomes" id="UP000240883"/>
    </source>
</evidence>
<accession>A0A2T2P0L6</accession>
<protein>
    <submittedName>
        <fullName evidence="2">Uncharacterized protein</fullName>
    </submittedName>
</protein>
<sequence>MLLPCFTRVPNALCTCRRPGAHPVDRSLLHERRPADLLVCHRIFVSATLPVPSCVAHWPPIGPLVVAWWMTPEAAAATRSLFGASRRTSRLALLSMHPRRGTFHSPILDSAHPHHQTTVPPGPYSPSSNVSPNPTAMLGPFLFSPKKLILSWAQRGIMEGDFPHTERAGLGPPLGPRNTQRATRPHARTPTQSPS</sequence>
<dbReference type="AlphaFoldDB" id="A0A2T2P0L6"/>
<keyword evidence="3" id="KW-1185">Reference proteome</keyword>
<gene>
    <name evidence="2" type="ORF">BS50DRAFT_269264</name>
</gene>
<name>A0A2T2P0L6_CORCC</name>
<reference evidence="2 3" key="1">
    <citation type="journal article" date="2018" name="Front. Microbiol.">
        <title>Genome-Wide Analysis of Corynespora cassiicola Leaf Fall Disease Putative Effectors.</title>
        <authorList>
            <person name="Lopez D."/>
            <person name="Ribeiro S."/>
            <person name="Label P."/>
            <person name="Fumanal B."/>
            <person name="Venisse J.S."/>
            <person name="Kohler A."/>
            <person name="de Oliveira R.R."/>
            <person name="Labutti K."/>
            <person name="Lipzen A."/>
            <person name="Lail K."/>
            <person name="Bauer D."/>
            <person name="Ohm R.A."/>
            <person name="Barry K.W."/>
            <person name="Spatafora J."/>
            <person name="Grigoriev I.V."/>
            <person name="Martin F.M."/>
            <person name="Pujade-Renaud V."/>
        </authorList>
    </citation>
    <scope>NUCLEOTIDE SEQUENCE [LARGE SCALE GENOMIC DNA]</scope>
    <source>
        <strain evidence="2 3">Philippines</strain>
    </source>
</reference>
<dbReference type="EMBL" id="KZ678131">
    <property type="protein sequence ID" value="PSN70898.1"/>
    <property type="molecule type" value="Genomic_DNA"/>
</dbReference>
<proteinExistence type="predicted"/>
<feature type="region of interest" description="Disordered" evidence="1">
    <location>
        <begin position="108"/>
        <end position="131"/>
    </location>
</feature>
<dbReference type="Proteomes" id="UP000240883">
    <property type="component" value="Unassembled WGS sequence"/>
</dbReference>
<evidence type="ECO:0000313" key="2">
    <source>
        <dbReference type="EMBL" id="PSN70898.1"/>
    </source>
</evidence>
<organism evidence="2 3">
    <name type="scientific">Corynespora cassiicola Philippines</name>
    <dbReference type="NCBI Taxonomy" id="1448308"/>
    <lineage>
        <taxon>Eukaryota</taxon>
        <taxon>Fungi</taxon>
        <taxon>Dikarya</taxon>
        <taxon>Ascomycota</taxon>
        <taxon>Pezizomycotina</taxon>
        <taxon>Dothideomycetes</taxon>
        <taxon>Pleosporomycetidae</taxon>
        <taxon>Pleosporales</taxon>
        <taxon>Corynesporascaceae</taxon>
        <taxon>Corynespora</taxon>
    </lineage>
</organism>
<evidence type="ECO:0000256" key="1">
    <source>
        <dbReference type="SAM" id="MobiDB-lite"/>
    </source>
</evidence>
<feature type="region of interest" description="Disordered" evidence="1">
    <location>
        <begin position="162"/>
        <end position="195"/>
    </location>
</feature>